<organism evidence="1 2">
    <name type="scientific">Eumeta variegata</name>
    <name type="common">Bagworm moth</name>
    <name type="synonym">Eumeta japonica</name>
    <dbReference type="NCBI Taxonomy" id="151549"/>
    <lineage>
        <taxon>Eukaryota</taxon>
        <taxon>Metazoa</taxon>
        <taxon>Ecdysozoa</taxon>
        <taxon>Arthropoda</taxon>
        <taxon>Hexapoda</taxon>
        <taxon>Insecta</taxon>
        <taxon>Pterygota</taxon>
        <taxon>Neoptera</taxon>
        <taxon>Endopterygota</taxon>
        <taxon>Lepidoptera</taxon>
        <taxon>Glossata</taxon>
        <taxon>Ditrysia</taxon>
        <taxon>Tineoidea</taxon>
        <taxon>Psychidae</taxon>
        <taxon>Oiketicinae</taxon>
        <taxon>Eumeta</taxon>
    </lineage>
</organism>
<comment type="caution">
    <text evidence="1">The sequence shown here is derived from an EMBL/GenBank/DDBJ whole genome shotgun (WGS) entry which is preliminary data.</text>
</comment>
<reference evidence="1 2" key="1">
    <citation type="journal article" date="2019" name="Commun. Biol.">
        <title>The bagworm genome reveals a unique fibroin gene that provides high tensile strength.</title>
        <authorList>
            <person name="Kono N."/>
            <person name="Nakamura H."/>
            <person name="Ohtoshi R."/>
            <person name="Tomita M."/>
            <person name="Numata K."/>
            <person name="Arakawa K."/>
        </authorList>
    </citation>
    <scope>NUCLEOTIDE SEQUENCE [LARGE SCALE GENOMIC DNA]</scope>
</reference>
<accession>A0A4C2AFI1</accession>
<gene>
    <name evidence="1" type="ORF">EVAR_69963_1</name>
</gene>
<evidence type="ECO:0000313" key="1">
    <source>
        <dbReference type="EMBL" id="GBP97705.1"/>
    </source>
</evidence>
<dbReference type="AlphaFoldDB" id="A0A4C2AFI1"/>
<keyword evidence="2" id="KW-1185">Reference proteome</keyword>
<dbReference type="Proteomes" id="UP000299102">
    <property type="component" value="Unassembled WGS sequence"/>
</dbReference>
<evidence type="ECO:0000313" key="2">
    <source>
        <dbReference type="Proteomes" id="UP000299102"/>
    </source>
</evidence>
<dbReference type="EMBL" id="BGZK01002990">
    <property type="protein sequence ID" value="GBP97705.1"/>
    <property type="molecule type" value="Genomic_DNA"/>
</dbReference>
<protein>
    <submittedName>
        <fullName evidence="1">Uncharacterized protein</fullName>
    </submittedName>
</protein>
<name>A0A4C2AFI1_EUMVA</name>
<proteinExistence type="predicted"/>
<sequence length="85" mass="9926">MATLKKLIAASDHVVGFQTYFEGIAVASQTIHTLEAQEAQMKRLWSTFESIYEVTLENYEDIKEKLNWMLWTDVFTLPLKLTRRS</sequence>